<comment type="cofactor">
    <cofactor evidence="2">
        <name>Mg(2+)</name>
        <dbReference type="ChEBI" id="CHEBI:18420"/>
    </cofactor>
</comment>
<name>A0A423U9M1_PENVA</name>
<dbReference type="PIRSF" id="PIRSF036852">
    <property type="entry name" value="Ribonuclease_H1_euk"/>
    <property type="match status" value="1"/>
</dbReference>
<evidence type="ECO:0000256" key="9">
    <source>
        <dbReference type="ARBA" id="ARBA00022842"/>
    </source>
</evidence>
<evidence type="ECO:0000259" key="11">
    <source>
        <dbReference type="PROSITE" id="PS50879"/>
    </source>
</evidence>
<dbReference type="InterPro" id="IPR011320">
    <property type="entry name" value="RNase_H1_N"/>
</dbReference>
<comment type="catalytic activity">
    <reaction evidence="1">
        <text>Endonucleolytic cleavage to 5'-phosphomonoester.</text>
        <dbReference type="EC" id="3.1.26.4"/>
    </reaction>
</comment>
<evidence type="ECO:0000256" key="8">
    <source>
        <dbReference type="ARBA" id="ARBA00022801"/>
    </source>
</evidence>
<dbReference type="SUPFAM" id="SSF53098">
    <property type="entry name" value="Ribonuclease H-like"/>
    <property type="match status" value="1"/>
</dbReference>
<accession>A0A423U9M1</accession>
<dbReference type="PANTHER" id="PTHR10642:SF26">
    <property type="entry name" value="RIBONUCLEASE H1"/>
    <property type="match status" value="1"/>
</dbReference>
<dbReference type="FunFam" id="3.40.970.10:FF:000001">
    <property type="entry name" value="Ribonuclease H1"/>
    <property type="match status" value="1"/>
</dbReference>
<evidence type="ECO:0000256" key="5">
    <source>
        <dbReference type="ARBA" id="ARBA00022722"/>
    </source>
</evidence>
<evidence type="ECO:0000256" key="4">
    <source>
        <dbReference type="ARBA" id="ARBA00012180"/>
    </source>
</evidence>
<dbReference type="Gene3D" id="3.40.970.10">
    <property type="entry name" value="Ribonuclease H1, N-terminal domain"/>
    <property type="match status" value="1"/>
</dbReference>
<keyword evidence="7" id="KW-0255">Endonuclease</keyword>
<dbReference type="InterPro" id="IPR002156">
    <property type="entry name" value="RNaseH_domain"/>
</dbReference>
<reference evidence="12 13" key="2">
    <citation type="submission" date="2019-01" db="EMBL/GenBank/DDBJ databases">
        <title>The decoding of complex shrimp genome reveals the adaptation for benthos swimmer, frequently molting mechanism and breeding impact on genome.</title>
        <authorList>
            <person name="Sun Y."/>
            <person name="Gao Y."/>
            <person name="Yu Y."/>
        </authorList>
    </citation>
    <scope>NUCLEOTIDE SEQUENCE [LARGE SCALE GENOMIC DNA]</scope>
    <source>
        <tissue evidence="12">Muscle</tissue>
    </source>
</reference>
<gene>
    <name evidence="12" type="ORF">C7M84_015015</name>
</gene>
<keyword evidence="8" id="KW-0378">Hydrolase</keyword>
<proteinExistence type="inferred from homology"/>
<dbReference type="InterPro" id="IPR012337">
    <property type="entry name" value="RNaseH-like_sf"/>
</dbReference>
<dbReference type="Proteomes" id="UP000283509">
    <property type="component" value="Unassembled WGS sequence"/>
</dbReference>
<dbReference type="SUPFAM" id="SSF55658">
    <property type="entry name" value="L9 N-domain-like"/>
    <property type="match status" value="1"/>
</dbReference>
<evidence type="ECO:0000256" key="1">
    <source>
        <dbReference type="ARBA" id="ARBA00000077"/>
    </source>
</evidence>
<dbReference type="InterPro" id="IPR050092">
    <property type="entry name" value="RNase_H"/>
</dbReference>
<organism evidence="12 13">
    <name type="scientific">Penaeus vannamei</name>
    <name type="common">Whiteleg shrimp</name>
    <name type="synonym">Litopenaeus vannamei</name>
    <dbReference type="NCBI Taxonomy" id="6689"/>
    <lineage>
        <taxon>Eukaryota</taxon>
        <taxon>Metazoa</taxon>
        <taxon>Ecdysozoa</taxon>
        <taxon>Arthropoda</taxon>
        <taxon>Crustacea</taxon>
        <taxon>Multicrustacea</taxon>
        <taxon>Malacostraca</taxon>
        <taxon>Eumalacostraca</taxon>
        <taxon>Eucarida</taxon>
        <taxon>Decapoda</taxon>
        <taxon>Dendrobranchiata</taxon>
        <taxon>Penaeoidea</taxon>
        <taxon>Penaeidae</taxon>
        <taxon>Penaeus</taxon>
    </lineage>
</organism>
<evidence type="ECO:0000256" key="10">
    <source>
        <dbReference type="SAM" id="MobiDB-lite"/>
    </source>
</evidence>
<dbReference type="CDD" id="cd09280">
    <property type="entry name" value="RNase_HI_eukaryote_like"/>
    <property type="match status" value="1"/>
</dbReference>
<keyword evidence="6" id="KW-0479">Metal-binding</keyword>
<keyword evidence="13" id="KW-1185">Reference proteome</keyword>
<dbReference type="EMBL" id="QCYY01000288">
    <property type="protein sequence ID" value="ROT85396.1"/>
    <property type="molecule type" value="Genomic_DNA"/>
</dbReference>
<dbReference type="OrthoDB" id="6340616at2759"/>
<dbReference type="GO" id="GO:0000287">
    <property type="term" value="F:magnesium ion binding"/>
    <property type="evidence" value="ECO:0007669"/>
    <property type="project" value="InterPro"/>
</dbReference>
<evidence type="ECO:0000256" key="6">
    <source>
        <dbReference type="ARBA" id="ARBA00022723"/>
    </source>
</evidence>
<evidence type="ECO:0000256" key="7">
    <source>
        <dbReference type="ARBA" id="ARBA00022759"/>
    </source>
</evidence>
<dbReference type="GO" id="GO:0004523">
    <property type="term" value="F:RNA-DNA hybrid ribonuclease activity"/>
    <property type="evidence" value="ECO:0007669"/>
    <property type="project" value="UniProtKB-EC"/>
</dbReference>
<protein>
    <recommendedName>
        <fullName evidence="4">ribonuclease H</fullName>
        <ecNumber evidence="4">3.1.26.4</ecNumber>
    </recommendedName>
</protein>
<dbReference type="InterPro" id="IPR037056">
    <property type="entry name" value="RNase_H1_N_sf"/>
</dbReference>
<dbReference type="Pfam" id="PF01693">
    <property type="entry name" value="Cauli_VI"/>
    <property type="match status" value="1"/>
</dbReference>
<feature type="region of interest" description="Disordered" evidence="10">
    <location>
        <begin position="48"/>
        <end position="67"/>
    </location>
</feature>
<dbReference type="Pfam" id="PF00075">
    <property type="entry name" value="RNase_H"/>
    <property type="match status" value="1"/>
</dbReference>
<dbReference type="PANTHER" id="PTHR10642">
    <property type="entry name" value="RIBONUCLEASE H1"/>
    <property type="match status" value="1"/>
</dbReference>
<dbReference type="InterPro" id="IPR009027">
    <property type="entry name" value="Ribosomal_bL9/RNase_H1_N"/>
</dbReference>
<evidence type="ECO:0000256" key="2">
    <source>
        <dbReference type="ARBA" id="ARBA00001946"/>
    </source>
</evidence>
<dbReference type="GO" id="GO:0003676">
    <property type="term" value="F:nucleic acid binding"/>
    <property type="evidence" value="ECO:0007669"/>
    <property type="project" value="InterPro"/>
</dbReference>
<dbReference type="PROSITE" id="PS50879">
    <property type="entry name" value="RNASE_H_1"/>
    <property type="match status" value="1"/>
</dbReference>
<comment type="caution">
    <text evidence="12">The sequence shown here is derived from an EMBL/GenBank/DDBJ whole genome shotgun (WGS) entry which is preliminary data.</text>
</comment>
<keyword evidence="5" id="KW-0540">Nuclease</keyword>
<comment type="similarity">
    <text evidence="3">Belongs to the RNase H family.</text>
</comment>
<dbReference type="InterPro" id="IPR017067">
    <property type="entry name" value="RNase_H1_euk"/>
</dbReference>
<dbReference type="EC" id="3.1.26.4" evidence="4"/>
<dbReference type="InterPro" id="IPR036397">
    <property type="entry name" value="RNaseH_sf"/>
</dbReference>
<dbReference type="AlphaFoldDB" id="A0A423U9M1"/>
<reference evidence="12 13" key="1">
    <citation type="submission" date="2018-04" db="EMBL/GenBank/DDBJ databases">
        <authorList>
            <person name="Zhang X."/>
            <person name="Yuan J."/>
            <person name="Li F."/>
            <person name="Xiang J."/>
        </authorList>
    </citation>
    <scope>NUCLEOTIDE SEQUENCE [LARGE SCALE GENOMIC DNA]</scope>
    <source>
        <tissue evidence="12">Muscle</tissue>
    </source>
</reference>
<dbReference type="Gene3D" id="3.30.420.10">
    <property type="entry name" value="Ribonuclease H-like superfamily/Ribonuclease H"/>
    <property type="match status" value="1"/>
</dbReference>
<evidence type="ECO:0000313" key="13">
    <source>
        <dbReference type="Proteomes" id="UP000283509"/>
    </source>
</evidence>
<evidence type="ECO:0000256" key="3">
    <source>
        <dbReference type="ARBA" id="ARBA00005300"/>
    </source>
</evidence>
<evidence type="ECO:0000313" key="12">
    <source>
        <dbReference type="EMBL" id="ROT85396.1"/>
    </source>
</evidence>
<dbReference type="GO" id="GO:0043137">
    <property type="term" value="P:DNA replication, removal of RNA primer"/>
    <property type="evidence" value="ECO:0007669"/>
    <property type="project" value="TreeGrafter"/>
</dbReference>
<feature type="domain" description="RNase H type-1" evidence="11">
    <location>
        <begin position="70"/>
        <end position="216"/>
    </location>
</feature>
<sequence>MPFYAVARGHSPGVYTSWPDAQAQINGYTAARYKKFDTKDEAEEFVKENALKASGRPPREKASGDSQVDDEGYLVVYSVGVCEFHGKSGQKSGCGVFFAEDHERNVSVPLKGKASNNAADIQAATHALITAKAAGYDKVAVHTDSQFMINCMTSWLKNWKKKDWKKSDGESVKNKEELIELDKATEGLAVKWIHVKAKSGIVGNDEARKLAKVGAKQYEADA</sequence>
<dbReference type="STRING" id="6689.A0A423U9M1"/>
<keyword evidence="9" id="KW-0460">Magnesium</keyword>